<evidence type="ECO:0000259" key="1">
    <source>
        <dbReference type="Pfam" id="PF00857"/>
    </source>
</evidence>
<dbReference type="Gene3D" id="3.40.50.850">
    <property type="entry name" value="Isochorismatase-like"/>
    <property type="match status" value="1"/>
</dbReference>
<dbReference type="PANTHER" id="PTHR14119">
    <property type="entry name" value="HYDROLASE"/>
    <property type="match status" value="1"/>
</dbReference>
<keyword evidence="3" id="KW-1185">Reference proteome</keyword>
<proteinExistence type="predicted"/>
<evidence type="ECO:0000313" key="2">
    <source>
        <dbReference type="EMBL" id="SDZ75048.1"/>
    </source>
</evidence>
<dbReference type="InterPro" id="IPR050993">
    <property type="entry name" value="Isochorismatase_domain"/>
</dbReference>
<dbReference type="Proteomes" id="UP000199409">
    <property type="component" value="Unassembled WGS sequence"/>
</dbReference>
<reference evidence="2 3" key="1">
    <citation type="submission" date="2016-10" db="EMBL/GenBank/DDBJ databases">
        <authorList>
            <person name="de Groot N.N."/>
        </authorList>
    </citation>
    <scope>NUCLEOTIDE SEQUENCE [LARGE SCALE GENOMIC DNA]</scope>
    <source>
        <strain evidence="2 3">DSM 7343</strain>
    </source>
</reference>
<sequence length="192" mass="20882">MGVVKDKFWLDAEKTALVIIDVQEKLAPAMNQSLYGQLIQHTNLLIEGFKALGLPIIATEQYPQGLGHTVTELPGVASQDCIEKMTFSCCGDDKFMAALEKSEAKQVLIVGMETHVCVFQTALDLLDRGYVVHLVSDALCSRFQSDYANAIKASARAGAVITTTETALFQLVKVAGTDSFKAISKLIRQRTA</sequence>
<protein>
    <submittedName>
        <fullName evidence="2">Nicotinamidase-related amidase</fullName>
    </submittedName>
</protein>
<evidence type="ECO:0000313" key="3">
    <source>
        <dbReference type="Proteomes" id="UP000199409"/>
    </source>
</evidence>
<dbReference type="Pfam" id="PF00857">
    <property type="entry name" value="Isochorismatase"/>
    <property type="match status" value="1"/>
</dbReference>
<dbReference type="AlphaFoldDB" id="A0A1H3VLP5"/>
<dbReference type="SUPFAM" id="SSF52499">
    <property type="entry name" value="Isochorismatase-like hydrolases"/>
    <property type="match status" value="1"/>
</dbReference>
<dbReference type="CDD" id="cd01012">
    <property type="entry name" value="YcaC_related"/>
    <property type="match status" value="1"/>
</dbReference>
<name>A0A1H3VLP5_9BACT</name>
<dbReference type="PANTHER" id="PTHR14119:SF3">
    <property type="entry name" value="ISOCHORISMATASE DOMAIN-CONTAINING PROTEIN 2"/>
    <property type="match status" value="1"/>
</dbReference>
<dbReference type="EMBL" id="FNQN01000001">
    <property type="protein sequence ID" value="SDZ75048.1"/>
    <property type="molecule type" value="Genomic_DNA"/>
</dbReference>
<dbReference type="RefSeq" id="WP_092343994.1">
    <property type="nucleotide sequence ID" value="NZ_FNQN01000001.1"/>
</dbReference>
<accession>A0A1H3VLP5</accession>
<gene>
    <name evidence="2" type="ORF">SAMN05660420_00115</name>
</gene>
<organism evidence="2 3">
    <name type="scientific">Desulfuromusa kysingii</name>
    <dbReference type="NCBI Taxonomy" id="37625"/>
    <lineage>
        <taxon>Bacteria</taxon>
        <taxon>Pseudomonadati</taxon>
        <taxon>Thermodesulfobacteriota</taxon>
        <taxon>Desulfuromonadia</taxon>
        <taxon>Desulfuromonadales</taxon>
        <taxon>Geopsychrobacteraceae</taxon>
        <taxon>Desulfuromusa</taxon>
    </lineage>
</organism>
<feature type="domain" description="Isochorismatase-like" evidence="1">
    <location>
        <begin position="15"/>
        <end position="165"/>
    </location>
</feature>
<dbReference type="OrthoDB" id="9796958at2"/>
<dbReference type="InterPro" id="IPR036380">
    <property type="entry name" value="Isochorismatase-like_sf"/>
</dbReference>
<dbReference type="InterPro" id="IPR000868">
    <property type="entry name" value="Isochorismatase-like_dom"/>
</dbReference>
<dbReference type="STRING" id="37625.SAMN05660420_00115"/>